<dbReference type="Gene3D" id="3.40.630.30">
    <property type="match status" value="1"/>
</dbReference>
<dbReference type="CDD" id="cd04301">
    <property type="entry name" value="NAT_SF"/>
    <property type="match status" value="1"/>
</dbReference>
<dbReference type="PANTHER" id="PTHR43792">
    <property type="entry name" value="GNAT FAMILY, PUTATIVE (AFU_ORTHOLOGUE AFUA_3G00765)-RELATED-RELATED"/>
    <property type="match status" value="1"/>
</dbReference>
<dbReference type="SUPFAM" id="SSF55729">
    <property type="entry name" value="Acyl-CoA N-acyltransferases (Nat)"/>
    <property type="match status" value="1"/>
</dbReference>
<dbReference type="InterPro" id="IPR016181">
    <property type="entry name" value="Acyl_CoA_acyltransferase"/>
</dbReference>
<keyword evidence="3" id="KW-1185">Reference proteome</keyword>
<dbReference type="InterPro" id="IPR051531">
    <property type="entry name" value="N-acetyltransferase"/>
</dbReference>
<dbReference type="EMBL" id="FNDX01000031">
    <property type="protein sequence ID" value="SDK08013.1"/>
    <property type="molecule type" value="Genomic_DNA"/>
</dbReference>
<name>A0A1G8YZ14_9BACL</name>
<dbReference type="OrthoDB" id="452315at2"/>
<evidence type="ECO:0000259" key="1">
    <source>
        <dbReference type="PROSITE" id="PS51186"/>
    </source>
</evidence>
<protein>
    <submittedName>
        <fullName evidence="2">Acetyltransferase (GNAT) domain-containing protein</fullName>
    </submittedName>
</protein>
<dbReference type="InterPro" id="IPR000182">
    <property type="entry name" value="GNAT_dom"/>
</dbReference>
<dbReference type="Pfam" id="PF13302">
    <property type="entry name" value="Acetyltransf_3"/>
    <property type="match status" value="1"/>
</dbReference>
<proteinExistence type="predicted"/>
<dbReference type="PROSITE" id="PS51186">
    <property type="entry name" value="GNAT"/>
    <property type="match status" value="1"/>
</dbReference>
<evidence type="ECO:0000313" key="2">
    <source>
        <dbReference type="EMBL" id="SDK08013.1"/>
    </source>
</evidence>
<dbReference type="STRING" id="1174501.SAMN05216192_13117"/>
<accession>A0A1G8YZ14</accession>
<feature type="domain" description="N-acetyltransferase" evidence="1">
    <location>
        <begin position="68"/>
        <end position="204"/>
    </location>
</feature>
<dbReference type="PANTHER" id="PTHR43792:SF13">
    <property type="entry name" value="ACETYLTRANSFERASE"/>
    <property type="match status" value="1"/>
</dbReference>
<reference evidence="3" key="1">
    <citation type="submission" date="2016-10" db="EMBL/GenBank/DDBJ databases">
        <authorList>
            <person name="Varghese N."/>
            <person name="Submissions S."/>
        </authorList>
    </citation>
    <scope>NUCLEOTIDE SEQUENCE [LARGE SCALE GENOMIC DNA]</scope>
    <source>
        <strain evidence="3">CGMCC 1.11012</strain>
    </source>
</reference>
<dbReference type="GO" id="GO:0016747">
    <property type="term" value="F:acyltransferase activity, transferring groups other than amino-acyl groups"/>
    <property type="evidence" value="ECO:0007669"/>
    <property type="project" value="InterPro"/>
</dbReference>
<gene>
    <name evidence="2" type="ORF">SAMN05216192_13117</name>
</gene>
<dbReference type="AlphaFoldDB" id="A0A1G8YZ14"/>
<organism evidence="2 3">
    <name type="scientific">Paenibacillus typhae</name>
    <dbReference type="NCBI Taxonomy" id="1174501"/>
    <lineage>
        <taxon>Bacteria</taxon>
        <taxon>Bacillati</taxon>
        <taxon>Bacillota</taxon>
        <taxon>Bacilli</taxon>
        <taxon>Bacillales</taxon>
        <taxon>Paenibacillaceae</taxon>
        <taxon>Paenibacillus</taxon>
    </lineage>
</organism>
<keyword evidence="2" id="KW-0808">Transferase</keyword>
<dbReference type="Proteomes" id="UP000199050">
    <property type="component" value="Unassembled WGS sequence"/>
</dbReference>
<sequence>MPGNGTYEHLEDIDRRDVRAYAECWHISMDWGSAMKITSNRLDLQAMTAAELSVSTLSCPAASMEQALGFRLAPAVLDDEMLYALKVRHSKVLQNAEHYLWYTCWAVIHREEQQIIGFLILKGRPNGQGEVIIGYIIDEQHWGKGYGTEAVRCLNEWIFSHPEAQWVIADTEPDNTASHRLLQHLGAEPYRETDELIWWRVGRPDKKPDFRMNESQV</sequence>
<evidence type="ECO:0000313" key="3">
    <source>
        <dbReference type="Proteomes" id="UP000199050"/>
    </source>
</evidence>